<feature type="domain" description="SpaA-like prealbumin fold" evidence="7">
    <location>
        <begin position="316"/>
        <end position="433"/>
    </location>
</feature>
<feature type="domain" description="SpaA-like prealbumin fold" evidence="6">
    <location>
        <begin position="690"/>
        <end position="737"/>
    </location>
</feature>
<evidence type="ECO:0000256" key="3">
    <source>
        <dbReference type="ARBA" id="ARBA00022729"/>
    </source>
</evidence>
<keyword evidence="3" id="KW-0732">Signal</keyword>
<feature type="domain" description="SpaA-like prealbumin fold" evidence="6">
    <location>
        <begin position="539"/>
        <end position="633"/>
    </location>
</feature>
<dbReference type="Gene3D" id="2.60.40.10">
    <property type="entry name" value="Immunoglobulins"/>
    <property type="match status" value="4"/>
</dbReference>
<sequence>MTRSIGLRAHLSGLKVRLLLVGLALSLPLAGLWGGAVPAVVLGTPAFAANEAFSCQSGNFYSLSDTGDVYKIDSGGNLTPISSVPDSNRANDHGSNKKKRLANALGIGRGGQTAYALWRHSDDKASDLYSFEVGKGWKFLQTFNYSNTPVSMVAGGVQFSTGDFYFGGFYKDGTRKFRLYRYLSRTGAVEFVGQFNTGIPVDGTANGDLAFDSAGNLYIVRHKGGSEAVVYTVAKEDLEAANGGNLRFSENGLGVLDNKKGINGAAFRSDGSIVLGDSAVAKAYDPADFTQVDFGYEPKLSSSSDLASCSSPATFILKKDIVSRINDVDQFKLKVSKQGSNAIATGTTSGQTTGLQDSPSATAGIFPVKNNQKLNFSEEMASGSRSKLSEYQTTWACYADGSKVPFEQGVGQSGSVNLPNTLSVVVECVLKNGPQVKAGSVTWKKTAADTGKELSGSEWELRPSDGSAVIKVVDNGSGDTNNTPGVLKVENVPLGNYKLVETKAPEGYVAGEPQTIQVKEAHAATPFDLKNIDNTRIKGSVTWVKVDRDRKPLGGSSWTLTSVANAAARLIDDCQAKPCGSSGDQDERPGYFKLEQVEYGTYTLTETTAPNGYVKSEEAKTVEVTKNGVTVEVGQVVNQALPQVAWTKTKPDNSLLGGSTWSWQPSKPGQQAITVTDCVATEAKECKDHDKDPNAGKFLLTAVEIGTYTLTESAAPEGYVKDSNPKTVTVATTDVGKTVNAGSFVNQEAKGLVTWKKVDAANNKPLGGSSWTLTGPAAGTSAGAAQLVDDCVASDPKDCIGPDKDPEPGQFKVEGLSLGKYTLVEKAAPAGYRLDAKEHPFTLDAVHPAFEFKEAFGNHKITVPVLPLTGGMGADTFLIGGSVFAGLALIGAMLRRRRAD</sequence>
<feature type="region of interest" description="Disordered" evidence="4">
    <location>
        <begin position="342"/>
        <end position="362"/>
    </location>
</feature>
<dbReference type="InterPro" id="IPR048834">
    <property type="entry name" value="SpaA_pre-album"/>
</dbReference>
<evidence type="ECO:0000256" key="5">
    <source>
        <dbReference type="SAM" id="Phobius"/>
    </source>
</evidence>
<proteinExistence type="inferred from homology"/>
<dbReference type="InterPro" id="IPR013783">
    <property type="entry name" value="Ig-like_fold"/>
</dbReference>
<feature type="transmembrane region" description="Helical" evidence="5">
    <location>
        <begin position="876"/>
        <end position="894"/>
    </location>
</feature>
<name>A0ABY1VLH0_9ACTO</name>
<keyword evidence="2" id="KW-0964">Secreted</keyword>
<dbReference type="PANTHER" id="PTHR36108:SF13">
    <property type="entry name" value="COLOSSIN-B-RELATED"/>
    <property type="match status" value="1"/>
</dbReference>
<dbReference type="Pfam" id="PF17802">
    <property type="entry name" value="SpaA"/>
    <property type="match status" value="4"/>
</dbReference>
<dbReference type="EMBL" id="UAPQ01000001">
    <property type="protein sequence ID" value="SPT52930.1"/>
    <property type="molecule type" value="Genomic_DNA"/>
</dbReference>
<gene>
    <name evidence="8" type="ORF">NCTC11535_00584</name>
</gene>
<evidence type="ECO:0000259" key="6">
    <source>
        <dbReference type="Pfam" id="PF17802"/>
    </source>
</evidence>
<comment type="similarity">
    <text evidence="1">Belongs to the serine-aspartate repeat-containing protein (SDr) family.</text>
</comment>
<keyword evidence="9" id="KW-1185">Reference proteome</keyword>
<feature type="domain" description="SpaA-like prealbumin fold" evidence="6">
    <location>
        <begin position="753"/>
        <end position="845"/>
    </location>
</feature>
<evidence type="ECO:0000256" key="2">
    <source>
        <dbReference type="ARBA" id="ARBA00022525"/>
    </source>
</evidence>
<feature type="compositionally biased region" description="Low complexity" evidence="4">
    <location>
        <begin position="345"/>
        <end position="354"/>
    </location>
</feature>
<organism evidence="8 9">
    <name type="scientific">Actinomyces bovis</name>
    <dbReference type="NCBI Taxonomy" id="1658"/>
    <lineage>
        <taxon>Bacteria</taxon>
        <taxon>Bacillati</taxon>
        <taxon>Actinomycetota</taxon>
        <taxon>Actinomycetes</taxon>
        <taxon>Actinomycetales</taxon>
        <taxon>Actinomycetaceae</taxon>
        <taxon>Actinomyces</taxon>
    </lineage>
</organism>
<evidence type="ECO:0000313" key="8">
    <source>
        <dbReference type="EMBL" id="SPT52930.1"/>
    </source>
</evidence>
<dbReference type="Pfam" id="PF20674">
    <property type="entry name" value="SpaA_3"/>
    <property type="match status" value="1"/>
</dbReference>
<protein>
    <submittedName>
        <fullName evidence="8">Predicted outer membrane protein</fullName>
    </submittedName>
</protein>
<dbReference type="PANTHER" id="PTHR36108">
    <property type="entry name" value="COLOSSIN-B-RELATED"/>
    <property type="match status" value="1"/>
</dbReference>
<dbReference type="InterPro" id="IPR041033">
    <property type="entry name" value="SpaA_PFL_dom_1"/>
</dbReference>
<feature type="domain" description="SpaA-like prealbumin fold" evidence="6">
    <location>
        <begin position="439"/>
        <end position="527"/>
    </location>
</feature>
<accession>A0ABY1VLH0</accession>
<dbReference type="RefSeq" id="WP_126622302.1">
    <property type="nucleotide sequence ID" value="NZ_UAPQ01000001.1"/>
</dbReference>
<keyword evidence="5" id="KW-0812">Transmembrane</keyword>
<evidence type="ECO:0000256" key="4">
    <source>
        <dbReference type="SAM" id="MobiDB-lite"/>
    </source>
</evidence>
<comment type="caution">
    <text evidence="8">The sequence shown here is derived from an EMBL/GenBank/DDBJ whole genome shotgun (WGS) entry which is preliminary data.</text>
</comment>
<evidence type="ECO:0000313" key="9">
    <source>
        <dbReference type="Proteomes" id="UP000250006"/>
    </source>
</evidence>
<keyword evidence="5" id="KW-0472">Membrane</keyword>
<reference evidence="8 9" key="1">
    <citation type="submission" date="2018-06" db="EMBL/GenBank/DDBJ databases">
        <authorList>
            <consortium name="Pathogen Informatics"/>
            <person name="Doyle S."/>
        </authorList>
    </citation>
    <scope>NUCLEOTIDE SEQUENCE [LARGE SCALE GENOMIC DNA]</scope>
    <source>
        <strain evidence="8 9">NCTC11535</strain>
    </source>
</reference>
<evidence type="ECO:0000256" key="1">
    <source>
        <dbReference type="ARBA" id="ARBA00007257"/>
    </source>
</evidence>
<evidence type="ECO:0000259" key="7">
    <source>
        <dbReference type="Pfam" id="PF20674"/>
    </source>
</evidence>
<dbReference type="Proteomes" id="UP000250006">
    <property type="component" value="Unassembled WGS sequence"/>
</dbReference>
<keyword evidence="5" id="KW-1133">Transmembrane helix</keyword>